<evidence type="ECO:0000313" key="2">
    <source>
        <dbReference type="EMBL" id="MDX8152996.1"/>
    </source>
</evidence>
<feature type="region of interest" description="Disordered" evidence="1">
    <location>
        <begin position="14"/>
        <end position="66"/>
    </location>
</feature>
<accession>A0ABU4VMD4</accession>
<reference evidence="2 3" key="1">
    <citation type="submission" date="2023-11" db="EMBL/GenBank/DDBJ databases">
        <authorList>
            <person name="Xu M."/>
            <person name="Jiang T."/>
        </authorList>
    </citation>
    <scope>NUCLEOTIDE SEQUENCE [LARGE SCALE GENOMIC DNA]</scope>
    <source>
        <strain evidence="2 3">SD</strain>
    </source>
</reference>
<feature type="compositionally biased region" description="Basic and acidic residues" evidence="1">
    <location>
        <begin position="57"/>
        <end position="66"/>
    </location>
</feature>
<dbReference type="Proteomes" id="UP001277761">
    <property type="component" value="Unassembled WGS sequence"/>
</dbReference>
<name>A0ABU4VMD4_9ACTN</name>
<evidence type="ECO:0000313" key="3">
    <source>
        <dbReference type="Proteomes" id="UP001277761"/>
    </source>
</evidence>
<sequence length="360" mass="37590">MFCRHGRREDRCPICAKAKRQPPARSGSSSGARSTSGTAAARPVRSSASGSARRSRGSGDVRVRKLSRHADDGWRSDLLPGVLGSAEALELCRFLLRARLRLEALAGPDAPGPYGRAATLAAGTAAEREEAAWLLFQVAYYGPVEGEGAFLEIARLAVDWTAPLPDDATLRTARVGPRGAHDHARGATTLVAYREWAQRAGGQLAALGAATAGQSDPARRFDAAFRALALPGLSRGPRFELLLSLAAVGLLDAQPWSLLLDASRDPVGVAAKRAFRSDDGVLLQRRLGALARALALPVAAFDLGLRNWDAAPKDRLTGGVPVQEDPDEVALLGEALGIVPDAPAAAEADAGSGDVAPVDG</sequence>
<dbReference type="EMBL" id="JAXAVX010000010">
    <property type="protein sequence ID" value="MDX8152996.1"/>
    <property type="molecule type" value="Genomic_DNA"/>
</dbReference>
<feature type="compositionally biased region" description="Low complexity" evidence="1">
    <location>
        <begin position="23"/>
        <end position="52"/>
    </location>
</feature>
<protein>
    <recommendedName>
        <fullName evidence="4">Alpha-glutamyl/putrescinyl thymine pyrophosphorylase clade 3 domain-containing protein</fullName>
    </recommendedName>
</protein>
<dbReference type="RefSeq" id="WP_319955148.1">
    <property type="nucleotide sequence ID" value="NZ_JAXAVX010000010.1"/>
</dbReference>
<gene>
    <name evidence="2" type="ORF">SK069_15460</name>
</gene>
<evidence type="ECO:0008006" key="4">
    <source>
        <dbReference type="Google" id="ProtNLM"/>
    </source>
</evidence>
<organism evidence="2 3">
    <name type="scientific">Patulibacter brassicae</name>
    <dbReference type="NCBI Taxonomy" id="1705717"/>
    <lineage>
        <taxon>Bacteria</taxon>
        <taxon>Bacillati</taxon>
        <taxon>Actinomycetota</taxon>
        <taxon>Thermoleophilia</taxon>
        <taxon>Solirubrobacterales</taxon>
        <taxon>Patulibacteraceae</taxon>
        <taxon>Patulibacter</taxon>
    </lineage>
</organism>
<keyword evidence="3" id="KW-1185">Reference proteome</keyword>
<proteinExistence type="predicted"/>
<evidence type="ECO:0000256" key="1">
    <source>
        <dbReference type="SAM" id="MobiDB-lite"/>
    </source>
</evidence>
<comment type="caution">
    <text evidence="2">The sequence shown here is derived from an EMBL/GenBank/DDBJ whole genome shotgun (WGS) entry which is preliminary data.</text>
</comment>